<feature type="transmembrane region" description="Helical" evidence="1">
    <location>
        <begin position="40"/>
        <end position="59"/>
    </location>
</feature>
<dbReference type="PANTHER" id="PTHR38686">
    <property type="entry name" value="APOLIPOPROTEIN N-ACYLTRANSFERASE"/>
    <property type="match status" value="1"/>
</dbReference>
<protein>
    <recommendedName>
        <fullName evidence="2">Apolipoprotein N-acyltransferase N-terminal domain-containing protein</fullName>
    </recommendedName>
</protein>
<dbReference type="BioCyc" id="LBOR1193007:G11KN-194-MONOMER"/>
<dbReference type="GO" id="GO:0016410">
    <property type="term" value="F:N-acyltransferase activity"/>
    <property type="evidence" value="ECO:0007669"/>
    <property type="project" value="InterPro"/>
</dbReference>
<dbReference type="EMBL" id="AKWO02000073">
    <property type="protein sequence ID" value="EMF99421.1"/>
    <property type="molecule type" value="Genomic_DNA"/>
</dbReference>
<evidence type="ECO:0000256" key="1">
    <source>
        <dbReference type="SAM" id="Phobius"/>
    </source>
</evidence>
<feature type="transmembrane region" description="Helical" evidence="1">
    <location>
        <begin position="146"/>
        <end position="164"/>
    </location>
</feature>
<keyword evidence="1" id="KW-1133">Transmembrane helix</keyword>
<organism evidence="3 4">
    <name type="scientific">Leptospira borgpetersenii str. 200701203</name>
    <dbReference type="NCBI Taxonomy" id="1193007"/>
    <lineage>
        <taxon>Bacteria</taxon>
        <taxon>Pseudomonadati</taxon>
        <taxon>Spirochaetota</taxon>
        <taxon>Spirochaetia</taxon>
        <taxon>Leptospirales</taxon>
        <taxon>Leptospiraceae</taxon>
        <taxon>Leptospira</taxon>
    </lineage>
</organism>
<dbReference type="GO" id="GO:0042158">
    <property type="term" value="P:lipoprotein biosynthetic process"/>
    <property type="evidence" value="ECO:0007669"/>
    <property type="project" value="InterPro"/>
</dbReference>
<evidence type="ECO:0000259" key="2">
    <source>
        <dbReference type="Pfam" id="PF20154"/>
    </source>
</evidence>
<proteinExistence type="predicted"/>
<dbReference type="AlphaFoldDB" id="M3GEQ2"/>
<dbReference type="InterPro" id="IPR004563">
    <property type="entry name" value="Apolipo_AcylTrfase"/>
</dbReference>
<evidence type="ECO:0000313" key="3">
    <source>
        <dbReference type="EMBL" id="EMF99421.1"/>
    </source>
</evidence>
<dbReference type="Pfam" id="PF20154">
    <property type="entry name" value="LNT_N"/>
    <property type="match status" value="1"/>
</dbReference>
<feature type="transmembrane region" description="Helical" evidence="1">
    <location>
        <begin position="184"/>
        <end position="200"/>
    </location>
</feature>
<feature type="transmembrane region" description="Helical" evidence="1">
    <location>
        <begin position="6"/>
        <end position="28"/>
    </location>
</feature>
<feature type="domain" description="Apolipoprotein N-acyltransferase N-terminal" evidence="2">
    <location>
        <begin position="7"/>
        <end position="160"/>
    </location>
</feature>
<dbReference type="PANTHER" id="PTHR38686:SF1">
    <property type="entry name" value="APOLIPOPROTEIN N-ACYLTRANSFERASE"/>
    <property type="match status" value="1"/>
</dbReference>
<gene>
    <name evidence="3" type="ORF">LEP1GSC123_4766</name>
</gene>
<feature type="transmembrane region" description="Helical" evidence="1">
    <location>
        <begin position="71"/>
        <end position="96"/>
    </location>
</feature>
<accession>M3GEQ2</accession>
<keyword evidence="1" id="KW-0472">Membrane</keyword>
<sequence>MDRFFSFLAFAPVSLTHFVWIAPFGFFWLSLKYHGKYKQLFYQGLIVGIVFYTISFHWIVHMSITFGDFPYMVAVLILLLAGALFSLKFPIFMMSFSFLSGKVGRHSIWVAGFCGLLSELVGPQLFPWYWGNLAAGNIILAQNVEITGVYGISFLVFVVSYTLFQSNPWYWKEILHSKEKGNNIFVCIITCSFTFELYRFRLCPL</sequence>
<dbReference type="GO" id="GO:0016020">
    <property type="term" value="C:membrane"/>
    <property type="evidence" value="ECO:0007669"/>
    <property type="project" value="InterPro"/>
</dbReference>
<dbReference type="InterPro" id="IPR045378">
    <property type="entry name" value="LNT_N"/>
</dbReference>
<comment type="caution">
    <text evidence="3">The sequence shown here is derived from an EMBL/GenBank/DDBJ whole genome shotgun (WGS) entry which is preliminary data.</text>
</comment>
<keyword evidence="1" id="KW-0812">Transmembrane</keyword>
<name>M3GEQ2_LEPBO</name>
<dbReference type="Proteomes" id="UP000011783">
    <property type="component" value="Unassembled WGS sequence"/>
</dbReference>
<feature type="transmembrane region" description="Helical" evidence="1">
    <location>
        <begin position="108"/>
        <end position="126"/>
    </location>
</feature>
<evidence type="ECO:0000313" key="4">
    <source>
        <dbReference type="Proteomes" id="UP000011783"/>
    </source>
</evidence>
<reference evidence="3 4" key="1">
    <citation type="submission" date="2013-01" db="EMBL/GenBank/DDBJ databases">
        <authorList>
            <person name="Harkins D.M."/>
            <person name="Durkin A.S."/>
            <person name="Brinkac L.M."/>
            <person name="Haft D.H."/>
            <person name="Selengut J.D."/>
            <person name="Sanka R."/>
            <person name="DePew J."/>
            <person name="Purushe J."/>
            <person name="Picardeau M."/>
            <person name="Werts C."/>
            <person name="Goarant C."/>
            <person name="Vinetz J.M."/>
            <person name="Sutton G.G."/>
            <person name="Nierman W.C."/>
            <person name="Fouts D.E."/>
        </authorList>
    </citation>
    <scope>NUCLEOTIDE SEQUENCE [LARGE SCALE GENOMIC DNA]</scope>
    <source>
        <strain evidence="3 4">200701203</strain>
    </source>
</reference>